<dbReference type="EMBL" id="JAWDGP010006081">
    <property type="protein sequence ID" value="KAK3747533.1"/>
    <property type="molecule type" value="Genomic_DNA"/>
</dbReference>
<sequence>MLVYRQYSYLLAQSYWVIDNALISWLNHNGLWTILLLLAQSSWFIDNTLTPGSIILVYGQYSYLLAQSYWVIDNALISWLSHTGL</sequence>
<name>A0AAE0YJD6_9GAST</name>
<evidence type="ECO:0000313" key="2">
    <source>
        <dbReference type="Proteomes" id="UP001283361"/>
    </source>
</evidence>
<proteinExistence type="predicted"/>
<reference evidence="1" key="1">
    <citation type="journal article" date="2023" name="G3 (Bethesda)">
        <title>A reference genome for the long-term kleptoplast-retaining sea slug Elysia crispata morphotype clarki.</title>
        <authorList>
            <person name="Eastman K.E."/>
            <person name="Pendleton A.L."/>
            <person name="Shaikh M.A."/>
            <person name="Suttiyut T."/>
            <person name="Ogas R."/>
            <person name="Tomko P."/>
            <person name="Gavelis G."/>
            <person name="Widhalm J.R."/>
            <person name="Wisecaver J.H."/>
        </authorList>
    </citation>
    <scope>NUCLEOTIDE SEQUENCE</scope>
    <source>
        <strain evidence="1">ECLA1</strain>
    </source>
</reference>
<protein>
    <submittedName>
        <fullName evidence="1">Uncharacterized protein</fullName>
    </submittedName>
</protein>
<comment type="caution">
    <text evidence="1">The sequence shown here is derived from an EMBL/GenBank/DDBJ whole genome shotgun (WGS) entry which is preliminary data.</text>
</comment>
<keyword evidence="2" id="KW-1185">Reference proteome</keyword>
<gene>
    <name evidence="1" type="ORF">RRG08_030066</name>
</gene>
<dbReference type="Proteomes" id="UP001283361">
    <property type="component" value="Unassembled WGS sequence"/>
</dbReference>
<accession>A0AAE0YJD6</accession>
<dbReference type="AlphaFoldDB" id="A0AAE0YJD6"/>
<evidence type="ECO:0000313" key="1">
    <source>
        <dbReference type="EMBL" id="KAK3747533.1"/>
    </source>
</evidence>
<organism evidence="1 2">
    <name type="scientific">Elysia crispata</name>
    <name type="common">lettuce slug</name>
    <dbReference type="NCBI Taxonomy" id="231223"/>
    <lineage>
        <taxon>Eukaryota</taxon>
        <taxon>Metazoa</taxon>
        <taxon>Spiralia</taxon>
        <taxon>Lophotrochozoa</taxon>
        <taxon>Mollusca</taxon>
        <taxon>Gastropoda</taxon>
        <taxon>Heterobranchia</taxon>
        <taxon>Euthyneura</taxon>
        <taxon>Panpulmonata</taxon>
        <taxon>Sacoglossa</taxon>
        <taxon>Placobranchoidea</taxon>
        <taxon>Plakobranchidae</taxon>
        <taxon>Elysia</taxon>
    </lineage>
</organism>